<dbReference type="EMBL" id="CP107006">
    <property type="protein sequence ID" value="UYQ94244.1"/>
    <property type="molecule type" value="Genomic_DNA"/>
</dbReference>
<proteinExistence type="predicted"/>
<keyword evidence="3" id="KW-1185">Reference proteome</keyword>
<dbReference type="Proteomes" id="UP001162741">
    <property type="component" value="Chromosome"/>
</dbReference>
<dbReference type="RefSeq" id="WP_264282173.1">
    <property type="nucleotide sequence ID" value="NZ_CP107006.1"/>
</dbReference>
<gene>
    <name evidence="2" type="ORF">MKQ68_03955</name>
</gene>
<evidence type="ECO:0000313" key="3">
    <source>
        <dbReference type="Proteomes" id="UP001162741"/>
    </source>
</evidence>
<protein>
    <submittedName>
        <fullName evidence="2">Uncharacterized protein</fullName>
    </submittedName>
</protein>
<evidence type="ECO:0000256" key="1">
    <source>
        <dbReference type="SAM" id="SignalP"/>
    </source>
</evidence>
<organism evidence="2 3">
    <name type="scientific">Chitinophaga horti</name>
    <dbReference type="NCBI Taxonomy" id="2920382"/>
    <lineage>
        <taxon>Bacteria</taxon>
        <taxon>Pseudomonadati</taxon>
        <taxon>Bacteroidota</taxon>
        <taxon>Chitinophagia</taxon>
        <taxon>Chitinophagales</taxon>
        <taxon>Chitinophagaceae</taxon>
        <taxon>Chitinophaga</taxon>
    </lineage>
</organism>
<feature type="signal peptide" evidence="1">
    <location>
        <begin position="1"/>
        <end position="19"/>
    </location>
</feature>
<reference evidence="2" key="1">
    <citation type="submission" date="2022-10" db="EMBL/GenBank/DDBJ databases">
        <title>Chitinophaga sp. nov., isolated from soil.</title>
        <authorList>
            <person name="Jeon C.O."/>
        </authorList>
    </citation>
    <scope>NUCLEOTIDE SEQUENCE</scope>
    <source>
        <strain evidence="2">R8</strain>
    </source>
</reference>
<accession>A0ABY6J7H2</accession>
<keyword evidence="1" id="KW-0732">Signal</keyword>
<evidence type="ECO:0000313" key="2">
    <source>
        <dbReference type="EMBL" id="UYQ94244.1"/>
    </source>
</evidence>
<feature type="chain" id="PRO_5046054566" evidence="1">
    <location>
        <begin position="20"/>
        <end position="152"/>
    </location>
</feature>
<name>A0ABY6J7H2_9BACT</name>
<sequence>MIRKLLFIASMAGAVSATAQTTKKPATPAKNTLRFRTTWNNLLADSLPRPDIIAMADSPLVVWDNKKNKYPVVSFEFTHESREIGINDTTNKPVIYTDFTGEVFKTDRLSPIWAKHVKETIQPGHVLYFNNIIVKYAGDKLYMVPAMKFFVR</sequence>